<proteinExistence type="inferred from homology"/>
<dbReference type="Proteomes" id="UP000435877">
    <property type="component" value="Unassembled WGS sequence"/>
</dbReference>
<comment type="subcellular location">
    <subcellularLocation>
        <location evidence="1">Endoplasmic reticulum</location>
    </subcellularLocation>
</comment>
<protein>
    <recommendedName>
        <fullName evidence="6">Glycosyl transferase family 28 C-terminal domain-containing protein</fullName>
    </recommendedName>
</protein>
<evidence type="ECO:0000256" key="5">
    <source>
        <dbReference type="ARBA" id="ARBA00022824"/>
    </source>
</evidence>
<keyword evidence="5" id="KW-0256">Endoplasmic reticulum</keyword>
<evidence type="ECO:0000313" key="9">
    <source>
        <dbReference type="Proteomes" id="UP000435877"/>
    </source>
</evidence>
<organism evidence="8 9">
    <name type="scientific">Zhongshania aliphaticivorans</name>
    <dbReference type="NCBI Taxonomy" id="1470434"/>
    <lineage>
        <taxon>Bacteria</taxon>
        <taxon>Pseudomonadati</taxon>
        <taxon>Pseudomonadota</taxon>
        <taxon>Gammaproteobacteria</taxon>
        <taxon>Cellvibrionales</taxon>
        <taxon>Spongiibacteraceae</taxon>
        <taxon>Zhongshania</taxon>
    </lineage>
</organism>
<dbReference type="Proteomes" id="UP000439591">
    <property type="component" value="Unassembled WGS sequence"/>
</dbReference>
<sequence>MIFVTVGTQLGFPRLIQMVDELAEQLGLGVVAQIGNTTYVPQNVEYHPSMTPEVYDACFEKADLIIGHAGIGTILAAKKMKKPLIILPRLAIMGEHRNDHQLATADAVNGVVGVYRVSDKEQMLLLLKRRTELLPAGENASVSRDMLIDSLRAFFVAC</sequence>
<dbReference type="Gene3D" id="3.40.50.2000">
    <property type="entry name" value="Glycogen Phosphorylase B"/>
    <property type="match status" value="1"/>
</dbReference>
<keyword evidence="9" id="KW-1185">Reference proteome</keyword>
<feature type="domain" description="Glycosyl transferase family 28 C-terminal" evidence="6">
    <location>
        <begin position="1"/>
        <end position="121"/>
    </location>
</feature>
<dbReference type="InterPro" id="IPR007235">
    <property type="entry name" value="Glyco_trans_28_C"/>
</dbReference>
<accession>A0A5S9PPE5</accession>
<dbReference type="PANTHER" id="PTHR12867">
    <property type="entry name" value="GLYCOSYL TRANSFERASE-RELATED"/>
    <property type="match status" value="1"/>
</dbReference>
<evidence type="ECO:0000256" key="4">
    <source>
        <dbReference type="ARBA" id="ARBA00022679"/>
    </source>
</evidence>
<comment type="similarity">
    <text evidence="2">Belongs to the glycosyltransferase 28 family.</text>
</comment>
<dbReference type="EMBL" id="CACSIM010000003">
    <property type="protein sequence ID" value="CAA0105584.1"/>
    <property type="molecule type" value="Genomic_DNA"/>
</dbReference>
<evidence type="ECO:0000259" key="6">
    <source>
        <dbReference type="Pfam" id="PF04101"/>
    </source>
</evidence>
<dbReference type="AlphaFoldDB" id="A0A5S9PPE5"/>
<reference evidence="9 10" key="1">
    <citation type="submission" date="2019-11" db="EMBL/GenBank/DDBJ databases">
        <authorList>
            <person name="Holert J."/>
        </authorList>
    </citation>
    <scope>NUCLEOTIDE SEQUENCE [LARGE SCALE GENOMIC DNA]</scope>
    <source>
        <strain evidence="7">BC3_2A</strain>
        <strain evidence="8">SB11_1A</strain>
    </source>
</reference>
<dbReference type="SUPFAM" id="SSF53756">
    <property type="entry name" value="UDP-Glycosyltransferase/glycogen phosphorylase"/>
    <property type="match status" value="1"/>
</dbReference>
<keyword evidence="3" id="KW-0328">Glycosyltransferase</keyword>
<dbReference type="Pfam" id="PF04101">
    <property type="entry name" value="Glyco_tran_28_C"/>
    <property type="match status" value="1"/>
</dbReference>
<gene>
    <name evidence="8" type="ORF">IHBHHGIJ_02889</name>
    <name evidence="7" type="ORF">KFEGEMFD_02261</name>
</gene>
<evidence type="ECO:0000313" key="10">
    <source>
        <dbReference type="Proteomes" id="UP000439591"/>
    </source>
</evidence>
<name>A0A5S9PPE5_9GAMM</name>
<evidence type="ECO:0000256" key="3">
    <source>
        <dbReference type="ARBA" id="ARBA00022676"/>
    </source>
</evidence>
<evidence type="ECO:0000313" key="7">
    <source>
        <dbReference type="EMBL" id="CAA0105584.1"/>
    </source>
</evidence>
<evidence type="ECO:0000313" key="8">
    <source>
        <dbReference type="EMBL" id="CAA0105864.1"/>
    </source>
</evidence>
<dbReference type="OrthoDB" id="7186565at2"/>
<dbReference type="EMBL" id="CACSIK010000002">
    <property type="protein sequence ID" value="CAA0105864.1"/>
    <property type="molecule type" value="Genomic_DNA"/>
</dbReference>
<evidence type="ECO:0000256" key="2">
    <source>
        <dbReference type="ARBA" id="ARBA00006962"/>
    </source>
</evidence>
<dbReference type="InterPro" id="IPR039042">
    <property type="entry name" value="Alg13-like"/>
</dbReference>
<dbReference type="RefSeq" id="WP_159269583.1">
    <property type="nucleotide sequence ID" value="NZ_CACSIK010000002.1"/>
</dbReference>
<keyword evidence="4" id="KW-0808">Transferase</keyword>
<dbReference type="PANTHER" id="PTHR12867:SF6">
    <property type="entry name" value="N-ACETYLGLUCOSAMINYLDIPHOSPHODOLICHOL N-ACETYLGLUCOSAMINYLTRANSFERASE"/>
    <property type="match status" value="1"/>
</dbReference>
<evidence type="ECO:0000256" key="1">
    <source>
        <dbReference type="ARBA" id="ARBA00004240"/>
    </source>
</evidence>
<dbReference type="GO" id="GO:0016758">
    <property type="term" value="F:hexosyltransferase activity"/>
    <property type="evidence" value="ECO:0007669"/>
    <property type="project" value="InterPro"/>
</dbReference>
<dbReference type="GO" id="GO:0006488">
    <property type="term" value="P:dolichol-linked oligosaccharide biosynthetic process"/>
    <property type="evidence" value="ECO:0007669"/>
    <property type="project" value="InterPro"/>
</dbReference>